<reference evidence="1" key="1">
    <citation type="submission" date="2023-04" db="EMBL/GenBank/DDBJ databases">
        <authorList>
            <consortium name="ELIXIR-Norway"/>
        </authorList>
    </citation>
    <scope>NUCLEOTIDE SEQUENCE [LARGE SCALE GENOMIC DNA]</scope>
</reference>
<proteinExistence type="predicted"/>
<evidence type="ECO:0000313" key="2">
    <source>
        <dbReference type="Proteomes" id="UP001176941"/>
    </source>
</evidence>
<name>A0ABN8ZFD1_RANTA</name>
<sequence length="137" mass="14050">MASLNLEDPGGPSQKAGRLGSRCLRGGFSPCSWVLAHQSRGTCLPLACTGLTAGSAWFPQPLSLGSSAVSTPLGAGVQQAALWMPRLQGQHWEGAGRRAPLTLEGALSSLLEHCCGEVLAYQERVGVPGAGGDGSPR</sequence>
<gene>
    <name evidence="1" type="ORF">MRATA1EN1_LOCUS21472</name>
</gene>
<keyword evidence="2" id="KW-1185">Reference proteome</keyword>
<evidence type="ECO:0000313" key="1">
    <source>
        <dbReference type="EMBL" id="CAI9172510.1"/>
    </source>
</evidence>
<accession>A0ABN8ZFD1</accession>
<dbReference type="EMBL" id="OX459969">
    <property type="protein sequence ID" value="CAI9172510.1"/>
    <property type="molecule type" value="Genomic_DNA"/>
</dbReference>
<protein>
    <submittedName>
        <fullName evidence="1">Uncharacterized protein</fullName>
    </submittedName>
</protein>
<organism evidence="1 2">
    <name type="scientific">Rangifer tarandus platyrhynchus</name>
    <name type="common">Svalbard reindeer</name>
    <dbReference type="NCBI Taxonomy" id="3082113"/>
    <lineage>
        <taxon>Eukaryota</taxon>
        <taxon>Metazoa</taxon>
        <taxon>Chordata</taxon>
        <taxon>Craniata</taxon>
        <taxon>Vertebrata</taxon>
        <taxon>Euteleostomi</taxon>
        <taxon>Mammalia</taxon>
        <taxon>Eutheria</taxon>
        <taxon>Laurasiatheria</taxon>
        <taxon>Artiodactyla</taxon>
        <taxon>Ruminantia</taxon>
        <taxon>Pecora</taxon>
        <taxon>Cervidae</taxon>
        <taxon>Odocoileinae</taxon>
        <taxon>Rangifer</taxon>
    </lineage>
</organism>
<dbReference type="Proteomes" id="UP001176941">
    <property type="component" value="Chromosome 33"/>
</dbReference>